<dbReference type="SUPFAM" id="SSF55469">
    <property type="entry name" value="FMN-dependent nitroreductase-like"/>
    <property type="match status" value="1"/>
</dbReference>
<evidence type="ECO:0000256" key="1">
    <source>
        <dbReference type="ARBA" id="ARBA00007118"/>
    </source>
</evidence>
<dbReference type="Gene3D" id="3.40.109.10">
    <property type="entry name" value="NADH Oxidase"/>
    <property type="match status" value="1"/>
</dbReference>
<dbReference type="CDD" id="cd02062">
    <property type="entry name" value="Nitro_FMN_reductase"/>
    <property type="match status" value="1"/>
</dbReference>
<comment type="similarity">
    <text evidence="1">Belongs to the nitroreductase family.</text>
</comment>
<dbReference type="STRING" id="761804.BN000_02948"/>
<evidence type="ECO:0000259" key="3">
    <source>
        <dbReference type="Pfam" id="PF00881"/>
    </source>
</evidence>
<dbReference type="EMBL" id="CTEC01000001">
    <property type="protein sequence ID" value="CQD13517.1"/>
    <property type="molecule type" value="Genomic_DNA"/>
</dbReference>
<gene>
    <name evidence="4" type="ORF">BN000_02948</name>
</gene>
<feature type="domain" description="Nitroreductase" evidence="3">
    <location>
        <begin position="10"/>
        <end position="186"/>
    </location>
</feature>
<dbReference type="InterPro" id="IPR000415">
    <property type="entry name" value="Nitroreductase-like"/>
</dbReference>
<evidence type="ECO:0000256" key="2">
    <source>
        <dbReference type="ARBA" id="ARBA00023002"/>
    </source>
</evidence>
<dbReference type="OrthoDB" id="3774920at2"/>
<proteinExistence type="inferred from homology"/>
<dbReference type="RefSeq" id="WP_085240468.1">
    <property type="nucleotide sequence ID" value="NZ_CTEC01000001.1"/>
</dbReference>
<dbReference type="Proteomes" id="UP000199601">
    <property type="component" value="Unassembled WGS sequence"/>
</dbReference>
<dbReference type="PANTHER" id="PTHR43673:SF10">
    <property type="entry name" value="NADH DEHYDROGENASE_NAD(P)H NITROREDUCTASE XCC3605-RELATED"/>
    <property type="match status" value="1"/>
</dbReference>
<dbReference type="Pfam" id="PF00881">
    <property type="entry name" value="Nitroreductase"/>
    <property type="match status" value="1"/>
</dbReference>
<dbReference type="PANTHER" id="PTHR43673">
    <property type="entry name" value="NAD(P)H NITROREDUCTASE YDGI-RELATED"/>
    <property type="match status" value="1"/>
</dbReference>
<keyword evidence="5" id="KW-1185">Reference proteome</keyword>
<organism evidence="4 5">
    <name type="scientific">Mycobacterium europaeum</name>
    <dbReference type="NCBI Taxonomy" id="761804"/>
    <lineage>
        <taxon>Bacteria</taxon>
        <taxon>Bacillati</taxon>
        <taxon>Actinomycetota</taxon>
        <taxon>Actinomycetes</taxon>
        <taxon>Mycobacteriales</taxon>
        <taxon>Mycobacteriaceae</taxon>
        <taxon>Mycobacterium</taxon>
        <taxon>Mycobacterium simiae complex</taxon>
    </lineage>
</organism>
<name>A0A0U1DDG5_9MYCO</name>
<accession>A0A0U1DDG5</accession>
<reference evidence="5" key="1">
    <citation type="submission" date="2015-03" db="EMBL/GenBank/DDBJ databases">
        <authorList>
            <person name="Urmite Genomes"/>
        </authorList>
    </citation>
    <scope>NUCLEOTIDE SEQUENCE [LARGE SCALE GENOMIC DNA]</scope>
    <source>
        <strain evidence="5">CSUR P1344</strain>
    </source>
</reference>
<protein>
    <submittedName>
        <fullName evidence="4">Nitroreductase family protein</fullName>
    </submittedName>
</protein>
<keyword evidence="2" id="KW-0560">Oxidoreductase</keyword>
<evidence type="ECO:0000313" key="4">
    <source>
        <dbReference type="EMBL" id="CQD13517.1"/>
    </source>
</evidence>
<evidence type="ECO:0000313" key="5">
    <source>
        <dbReference type="Proteomes" id="UP000199601"/>
    </source>
</evidence>
<sequence length="215" mass="23958">MDVEYLLTATRSARKALDLDAPVDLADIRECLRIGLQAANGSNQQSWRWLVIADPALRAEIAELYRAAYLLRVGGQLIADLVPAGTPEGRIMSSTEWLVENMSRVPLLVIPCYQPYLPRIEGDESFHQATLYGSIFPAVWNFQLALHTRGYGTCITTLHLHREVEVRRLLGIPESYVQGCLLPVGRLRAGQTFRPARRRPVGEVVARDGWAGPAL</sequence>
<dbReference type="GO" id="GO:0016491">
    <property type="term" value="F:oxidoreductase activity"/>
    <property type="evidence" value="ECO:0007669"/>
    <property type="project" value="UniProtKB-KW"/>
</dbReference>
<dbReference type="AlphaFoldDB" id="A0A0U1DDG5"/>
<dbReference type="InterPro" id="IPR029479">
    <property type="entry name" value="Nitroreductase"/>
</dbReference>